<evidence type="ECO:0000259" key="5">
    <source>
        <dbReference type="Pfam" id="PF05726"/>
    </source>
</evidence>
<dbReference type="Pfam" id="PF02678">
    <property type="entry name" value="Pirin"/>
    <property type="match status" value="1"/>
</dbReference>
<dbReference type="InterPro" id="IPR014710">
    <property type="entry name" value="RmlC-like_jellyroll"/>
</dbReference>
<dbReference type="RefSeq" id="XP_022327650.1">
    <property type="nucleotide sequence ID" value="XM_022471942.1"/>
</dbReference>
<dbReference type="InterPro" id="IPR008778">
    <property type="entry name" value="Pirin_C_dom"/>
</dbReference>
<dbReference type="OrthoDB" id="198735at2759"/>
<accession>A0A8B8DIW0</accession>
<dbReference type="GO" id="GO:0046872">
    <property type="term" value="F:metal ion binding"/>
    <property type="evidence" value="ECO:0007669"/>
    <property type="project" value="UniProtKB-KW"/>
</dbReference>
<organism evidence="6 8">
    <name type="scientific">Crassostrea virginica</name>
    <name type="common">Eastern oyster</name>
    <dbReference type="NCBI Taxonomy" id="6565"/>
    <lineage>
        <taxon>Eukaryota</taxon>
        <taxon>Metazoa</taxon>
        <taxon>Spiralia</taxon>
        <taxon>Lophotrochozoa</taxon>
        <taxon>Mollusca</taxon>
        <taxon>Bivalvia</taxon>
        <taxon>Autobranchia</taxon>
        <taxon>Pteriomorphia</taxon>
        <taxon>Ostreida</taxon>
        <taxon>Ostreoidea</taxon>
        <taxon>Ostreidae</taxon>
        <taxon>Crassostrea</taxon>
    </lineage>
</organism>
<proteinExistence type="inferred from homology"/>
<comment type="similarity">
    <text evidence="1 3">Belongs to the pirin family.</text>
</comment>
<feature type="binding site" evidence="2">
    <location>
        <position position="57"/>
    </location>
    <ligand>
        <name>Fe cation</name>
        <dbReference type="ChEBI" id="CHEBI:24875"/>
    </ligand>
</feature>
<dbReference type="PIRSF" id="PIRSF006232">
    <property type="entry name" value="Pirin"/>
    <property type="match status" value="1"/>
</dbReference>
<evidence type="ECO:0000256" key="2">
    <source>
        <dbReference type="PIRSR" id="PIRSR006232-1"/>
    </source>
</evidence>
<feature type="binding site" evidence="2">
    <location>
        <position position="101"/>
    </location>
    <ligand>
        <name>Fe cation</name>
        <dbReference type="ChEBI" id="CHEBI:24875"/>
    </ligand>
</feature>
<protein>
    <submittedName>
        <fullName evidence="7 8">Pirin-like</fullName>
    </submittedName>
</protein>
<dbReference type="InterPro" id="IPR012093">
    <property type="entry name" value="Pirin"/>
</dbReference>
<dbReference type="Proteomes" id="UP000694844">
    <property type="component" value="Chromosome 3"/>
</dbReference>
<name>A0A8B8DIW0_CRAVI</name>
<dbReference type="GeneID" id="111126980"/>
<evidence type="ECO:0000259" key="4">
    <source>
        <dbReference type="Pfam" id="PF02678"/>
    </source>
</evidence>
<gene>
    <name evidence="7 8" type="primary">LOC111126980</name>
</gene>
<dbReference type="CDD" id="cd02247">
    <property type="entry name" value="cupin_pirin_C"/>
    <property type="match status" value="1"/>
</dbReference>
<sequence length="292" mass="32506">MTSRIVRTVTESTEQSEGEGAVIKRCLGEDVTDNIDPFLMLDEFIVNPPTGFPDHPHRGFELVSYILQGTGQHEDFLGNKGKLKTGDVQWLTAGKGIVHCEWSHGQEKAHGLQLWINLAKKEKMQEPSCQEMTAENIPVASKEGIEVKVIAGEAFGVKSKIRTRTPTIYLHFTLNEGTTLNHPIPQGWNSFIHVLSGKGLFGPENKEKLVKSTQTAILNKEGENIKVQNQEPDPCSFILLAGQPLNEPVAQQGPFVMNTEEELDQAMEDYKSCSNGFERARSWQSTFLQTNS</sequence>
<dbReference type="SUPFAM" id="SSF51182">
    <property type="entry name" value="RmlC-like cupins"/>
    <property type="match status" value="1"/>
</dbReference>
<comment type="cofactor">
    <cofactor evidence="2">
        <name>Fe cation</name>
        <dbReference type="ChEBI" id="CHEBI:24875"/>
    </cofactor>
    <text evidence="2">Binds 1 Fe cation per subunit.</text>
</comment>
<evidence type="ECO:0000256" key="1">
    <source>
        <dbReference type="ARBA" id="ARBA00008416"/>
    </source>
</evidence>
<evidence type="ECO:0000313" key="7">
    <source>
        <dbReference type="RefSeq" id="XP_022327649.1"/>
    </source>
</evidence>
<dbReference type="Gene3D" id="2.60.120.10">
    <property type="entry name" value="Jelly Rolls"/>
    <property type="match status" value="2"/>
</dbReference>
<feature type="binding site" evidence="2">
    <location>
        <position position="99"/>
    </location>
    <ligand>
        <name>Fe cation</name>
        <dbReference type="ChEBI" id="CHEBI:24875"/>
    </ligand>
</feature>
<dbReference type="KEGG" id="cvn:111126980"/>
<feature type="binding site" evidence="2">
    <location>
        <position position="55"/>
    </location>
    <ligand>
        <name>Fe cation</name>
        <dbReference type="ChEBI" id="CHEBI:24875"/>
    </ligand>
</feature>
<dbReference type="GO" id="GO:0005634">
    <property type="term" value="C:nucleus"/>
    <property type="evidence" value="ECO:0007669"/>
    <property type="project" value="TreeGrafter"/>
</dbReference>
<evidence type="ECO:0000313" key="8">
    <source>
        <dbReference type="RefSeq" id="XP_022327650.1"/>
    </source>
</evidence>
<feature type="domain" description="Pirin C-terminal" evidence="5">
    <location>
        <begin position="169"/>
        <end position="275"/>
    </location>
</feature>
<dbReference type="Pfam" id="PF05726">
    <property type="entry name" value="Pirin_C"/>
    <property type="match status" value="1"/>
</dbReference>
<keyword evidence="6" id="KW-1185">Reference proteome</keyword>
<reference evidence="7 8" key="1">
    <citation type="submission" date="2025-04" db="UniProtKB">
        <authorList>
            <consortium name="RefSeq"/>
        </authorList>
    </citation>
    <scope>IDENTIFICATION</scope>
    <source>
        <tissue evidence="7 8">Whole sample</tissue>
    </source>
</reference>
<dbReference type="InterPro" id="IPR011051">
    <property type="entry name" value="RmlC_Cupin_sf"/>
</dbReference>
<keyword evidence="2" id="KW-0479">Metal-binding</keyword>
<evidence type="ECO:0000256" key="3">
    <source>
        <dbReference type="RuleBase" id="RU003457"/>
    </source>
</evidence>
<feature type="domain" description="Pirin N-terminal" evidence="4">
    <location>
        <begin position="28"/>
        <end position="116"/>
    </location>
</feature>
<dbReference type="PANTHER" id="PTHR13903:SF8">
    <property type="entry name" value="PIRIN"/>
    <property type="match status" value="1"/>
</dbReference>
<dbReference type="InterPro" id="IPR003829">
    <property type="entry name" value="Pirin_N_dom"/>
</dbReference>
<keyword evidence="2" id="KW-0408">Iron</keyword>
<dbReference type="GO" id="GO:0008127">
    <property type="term" value="F:quercetin 2,3-dioxygenase activity"/>
    <property type="evidence" value="ECO:0007669"/>
    <property type="project" value="TreeGrafter"/>
</dbReference>
<dbReference type="PANTHER" id="PTHR13903">
    <property type="entry name" value="PIRIN-RELATED"/>
    <property type="match status" value="1"/>
</dbReference>
<dbReference type="CDD" id="cd02909">
    <property type="entry name" value="cupin_pirin_N"/>
    <property type="match status" value="1"/>
</dbReference>
<evidence type="ECO:0000313" key="6">
    <source>
        <dbReference type="Proteomes" id="UP000694844"/>
    </source>
</evidence>
<dbReference type="RefSeq" id="XP_022327649.1">
    <property type="nucleotide sequence ID" value="XM_022471941.1"/>
</dbReference>
<dbReference type="AlphaFoldDB" id="A0A8B8DIW0"/>